<dbReference type="Proteomes" id="UP000182573">
    <property type="component" value="Unassembled WGS sequence"/>
</dbReference>
<evidence type="ECO:0000313" key="4">
    <source>
        <dbReference type="EMBL" id="SDX32701.1"/>
    </source>
</evidence>
<feature type="domain" description="Glycosyltransferase subfamily 4-like N-terminal" evidence="3">
    <location>
        <begin position="15"/>
        <end position="169"/>
    </location>
</feature>
<gene>
    <name evidence="4" type="ORF">SAMN05443574_1308</name>
</gene>
<accession>A0A1H3ATI3</accession>
<evidence type="ECO:0000259" key="3">
    <source>
        <dbReference type="Pfam" id="PF13439"/>
    </source>
</evidence>
<dbReference type="PANTHER" id="PTHR46401">
    <property type="entry name" value="GLYCOSYLTRANSFERASE WBBK-RELATED"/>
    <property type="match status" value="1"/>
</dbReference>
<reference evidence="4 5" key="1">
    <citation type="submission" date="2016-10" db="EMBL/GenBank/DDBJ databases">
        <authorList>
            <person name="de Groot N.N."/>
        </authorList>
    </citation>
    <scope>NUCLEOTIDE SEQUENCE [LARGE SCALE GENOMIC DNA]</scope>
    <source>
        <strain evidence="4 5">DSM 3756</strain>
    </source>
</reference>
<evidence type="ECO:0000259" key="2">
    <source>
        <dbReference type="Pfam" id="PF00534"/>
    </source>
</evidence>
<proteinExistence type="predicted"/>
<dbReference type="STRING" id="28442.SAMN05443574_1308"/>
<dbReference type="CDD" id="cd03809">
    <property type="entry name" value="GT4_MtfB-like"/>
    <property type="match status" value="1"/>
</dbReference>
<dbReference type="AlphaFoldDB" id="A0A1H3ATI3"/>
<dbReference type="EMBL" id="FNOF01000030">
    <property type="protein sequence ID" value="SDX32701.1"/>
    <property type="molecule type" value="Genomic_DNA"/>
</dbReference>
<dbReference type="GO" id="GO:0016757">
    <property type="term" value="F:glycosyltransferase activity"/>
    <property type="evidence" value="ECO:0007669"/>
    <property type="project" value="InterPro"/>
</dbReference>
<evidence type="ECO:0000313" key="5">
    <source>
        <dbReference type="Proteomes" id="UP000182573"/>
    </source>
</evidence>
<dbReference type="Pfam" id="PF13439">
    <property type="entry name" value="Glyco_transf_4"/>
    <property type="match status" value="1"/>
</dbReference>
<dbReference type="Pfam" id="PF00534">
    <property type="entry name" value="Glycos_transf_1"/>
    <property type="match status" value="1"/>
</dbReference>
<protein>
    <submittedName>
        <fullName evidence="4">Glycosyltransferase involved in cell wall bisynthesis</fullName>
    </submittedName>
</protein>
<dbReference type="RefSeq" id="WP_074654995.1">
    <property type="nucleotide sequence ID" value="NZ_FNOF01000030.1"/>
</dbReference>
<sequence>MRIGVNARTFSTEEPGGAVQAAKSLTEKLVSDPEVDVVLFGNEKVTEEFGHVPLDSRYYIQSSREFGVIWERLMLPNLIKNHDLDILFCPNGNAPMISTEIPVITWIHDVGAQKGWMDPIHRLYRNISLPRTVSVSDRIVTTSEFTKREIQEELKAPSDKIDIIYNGIDKFYLEASKGESIGIPEKYLLFVTSSMELGTRKNLDTVIEAFEILKQEHDTNHKLILVGGENEEIYNNTSVSRDDIKMMGYISKPNLKYMYSNADVFLFPSLHEGFGLPPLEAMACGTPIITSNVASMPEVLDGGGILIDPEDPLEMVEEIIKLQDTKYRRDILNGQQGIPERFTWESTKNRFISTVNKVIDDEIDSGSS</sequence>
<dbReference type="PANTHER" id="PTHR46401:SF2">
    <property type="entry name" value="GLYCOSYLTRANSFERASE WBBK-RELATED"/>
    <property type="match status" value="1"/>
</dbReference>
<organism evidence="4 5">
    <name type="scientific">Haloarcula vallismortis</name>
    <name type="common">Halobacterium vallismortis</name>
    <dbReference type="NCBI Taxonomy" id="28442"/>
    <lineage>
        <taxon>Archaea</taxon>
        <taxon>Methanobacteriati</taxon>
        <taxon>Methanobacteriota</taxon>
        <taxon>Stenosarchaea group</taxon>
        <taxon>Halobacteria</taxon>
        <taxon>Halobacteriales</taxon>
        <taxon>Haloarculaceae</taxon>
        <taxon>Haloarcula</taxon>
    </lineage>
</organism>
<dbReference type="InterPro" id="IPR001296">
    <property type="entry name" value="Glyco_trans_1"/>
</dbReference>
<dbReference type="InterPro" id="IPR028098">
    <property type="entry name" value="Glyco_trans_4-like_N"/>
</dbReference>
<name>A0A1H3ATI3_HALVA</name>
<keyword evidence="1 4" id="KW-0808">Transferase</keyword>
<feature type="domain" description="Glycosyl transferase family 1" evidence="2">
    <location>
        <begin position="190"/>
        <end position="325"/>
    </location>
</feature>
<dbReference type="SUPFAM" id="SSF53756">
    <property type="entry name" value="UDP-Glycosyltransferase/glycogen phosphorylase"/>
    <property type="match status" value="1"/>
</dbReference>
<evidence type="ECO:0000256" key="1">
    <source>
        <dbReference type="ARBA" id="ARBA00022679"/>
    </source>
</evidence>
<dbReference type="Gene3D" id="3.40.50.2000">
    <property type="entry name" value="Glycogen Phosphorylase B"/>
    <property type="match status" value="2"/>
</dbReference>